<keyword evidence="6" id="KW-0812">Transmembrane</keyword>
<evidence type="ECO:0000256" key="5">
    <source>
        <dbReference type="SAM" id="MobiDB-lite"/>
    </source>
</evidence>
<feature type="compositionally biased region" description="Low complexity" evidence="5">
    <location>
        <begin position="854"/>
        <end position="866"/>
    </location>
</feature>
<protein>
    <submittedName>
        <fullName evidence="8">AF4/FMR2 family member 3</fullName>
    </submittedName>
</protein>
<dbReference type="InterPro" id="IPR043640">
    <property type="entry name" value="AF4/FMR2_CHD"/>
</dbReference>
<evidence type="ECO:0000256" key="4">
    <source>
        <dbReference type="ARBA" id="ARBA00023242"/>
    </source>
</evidence>
<keyword evidence="6" id="KW-0472">Membrane</keyword>
<feature type="compositionally biased region" description="Gly residues" evidence="5">
    <location>
        <begin position="105"/>
        <end position="116"/>
    </location>
</feature>
<feature type="domain" description="AF4/FMR2 C-terminal homology" evidence="7">
    <location>
        <begin position="1146"/>
        <end position="1405"/>
    </location>
</feature>
<feature type="region of interest" description="Disordered" evidence="5">
    <location>
        <begin position="1"/>
        <end position="119"/>
    </location>
</feature>
<dbReference type="Pfam" id="PF05110">
    <property type="entry name" value="AF-4"/>
    <property type="match status" value="1"/>
</dbReference>
<evidence type="ECO:0000313" key="8">
    <source>
        <dbReference type="Ensembl" id="ENSCMMP00000021246.1"/>
    </source>
</evidence>
<feature type="region of interest" description="Disordered" evidence="5">
    <location>
        <begin position="1282"/>
        <end position="1327"/>
    </location>
</feature>
<keyword evidence="4" id="KW-0539">Nucleus</keyword>
<comment type="subcellular location">
    <subcellularLocation>
        <location evidence="1">Nucleus</location>
    </subcellularLocation>
</comment>
<dbReference type="GO" id="GO:0032783">
    <property type="term" value="C:super elongation complex"/>
    <property type="evidence" value="ECO:0007669"/>
    <property type="project" value="TreeGrafter"/>
</dbReference>
<reference evidence="8" key="1">
    <citation type="submission" date="2018-09" db="EMBL/GenBank/DDBJ databases">
        <title>Common duck and Muscovy duck high density SNP chip.</title>
        <authorList>
            <person name="Vignal A."/>
            <person name="Thebault N."/>
            <person name="Warren W.C."/>
        </authorList>
    </citation>
    <scope>NUCLEOTIDE SEQUENCE [LARGE SCALE GENOMIC DNA]</scope>
</reference>
<dbReference type="Pfam" id="PF18876">
    <property type="entry name" value="AFF4_CHD"/>
    <property type="match status" value="1"/>
</dbReference>
<feature type="compositionally biased region" description="Low complexity" evidence="5">
    <location>
        <begin position="75"/>
        <end position="85"/>
    </location>
</feature>
<feature type="compositionally biased region" description="Polar residues" evidence="5">
    <location>
        <begin position="602"/>
        <end position="611"/>
    </location>
</feature>
<feature type="compositionally biased region" description="Low complexity" evidence="5">
    <location>
        <begin position="613"/>
        <end position="626"/>
    </location>
</feature>
<feature type="compositionally biased region" description="Basic and acidic residues" evidence="5">
    <location>
        <begin position="1013"/>
        <end position="1025"/>
    </location>
</feature>
<keyword evidence="3" id="KW-0597">Phosphoprotein</keyword>
<feature type="compositionally biased region" description="Basic and acidic residues" evidence="5">
    <location>
        <begin position="551"/>
        <end position="564"/>
    </location>
</feature>
<feature type="region of interest" description="Disordered" evidence="5">
    <location>
        <begin position="975"/>
        <end position="1028"/>
    </location>
</feature>
<evidence type="ECO:0000256" key="3">
    <source>
        <dbReference type="ARBA" id="ARBA00022553"/>
    </source>
</evidence>
<proteinExistence type="inferred from homology"/>
<name>A0A8C3CMH5_CAIMO</name>
<reference evidence="8" key="3">
    <citation type="submission" date="2025-09" db="UniProtKB">
        <authorList>
            <consortium name="Ensembl"/>
        </authorList>
    </citation>
    <scope>IDENTIFICATION</scope>
</reference>
<feature type="region of interest" description="Disordered" evidence="5">
    <location>
        <begin position="159"/>
        <end position="188"/>
    </location>
</feature>
<feature type="compositionally biased region" description="Polar residues" evidence="5">
    <location>
        <begin position="976"/>
        <end position="988"/>
    </location>
</feature>
<feature type="compositionally biased region" description="Basic and acidic residues" evidence="5">
    <location>
        <begin position="164"/>
        <end position="174"/>
    </location>
</feature>
<feature type="compositionally biased region" description="Gly residues" evidence="5">
    <location>
        <begin position="811"/>
        <end position="820"/>
    </location>
</feature>
<feature type="transmembrane region" description="Helical" evidence="6">
    <location>
        <begin position="131"/>
        <end position="150"/>
    </location>
</feature>
<feature type="compositionally biased region" description="Pro residues" evidence="5">
    <location>
        <begin position="45"/>
        <end position="66"/>
    </location>
</feature>
<feature type="compositionally biased region" description="Basic and acidic residues" evidence="5">
    <location>
        <begin position="772"/>
        <end position="789"/>
    </location>
</feature>
<feature type="compositionally biased region" description="Low complexity" evidence="5">
    <location>
        <begin position="1287"/>
        <end position="1301"/>
    </location>
</feature>
<evidence type="ECO:0000313" key="9">
    <source>
        <dbReference type="Proteomes" id="UP000694556"/>
    </source>
</evidence>
<feature type="compositionally biased region" description="Low complexity" evidence="5">
    <location>
        <begin position="722"/>
        <end position="731"/>
    </location>
</feature>
<reference evidence="8" key="2">
    <citation type="submission" date="2025-08" db="UniProtKB">
        <authorList>
            <consortium name="Ensembl"/>
        </authorList>
    </citation>
    <scope>IDENTIFICATION</scope>
</reference>
<dbReference type="PANTHER" id="PTHR10528:SF16">
    <property type="entry name" value="AF4_FMR2 FAMILY MEMBER 3"/>
    <property type="match status" value="1"/>
</dbReference>
<dbReference type="InterPro" id="IPR007797">
    <property type="entry name" value="AF4/FMR2"/>
</dbReference>
<dbReference type="GO" id="GO:0010468">
    <property type="term" value="P:regulation of gene expression"/>
    <property type="evidence" value="ECO:0007669"/>
    <property type="project" value="InterPro"/>
</dbReference>
<feature type="compositionally biased region" description="Low complexity" evidence="5">
    <location>
        <begin position="291"/>
        <end position="305"/>
    </location>
</feature>
<dbReference type="Proteomes" id="UP000694556">
    <property type="component" value="Chromosome 1"/>
</dbReference>
<evidence type="ECO:0000256" key="6">
    <source>
        <dbReference type="SAM" id="Phobius"/>
    </source>
</evidence>
<organism evidence="8 9">
    <name type="scientific">Cairina moschata</name>
    <name type="common">Muscovy duck</name>
    <dbReference type="NCBI Taxonomy" id="8855"/>
    <lineage>
        <taxon>Eukaryota</taxon>
        <taxon>Metazoa</taxon>
        <taxon>Chordata</taxon>
        <taxon>Craniata</taxon>
        <taxon>Vertebrata</taxon>
        <taxon>Euteleostomi</taxon>
        <taxon>Archelosauria</taxon>
        <taxon>Archosauria</taxon>
        <taxon>Dinosauria</taxon>
        <taxon>Saurischia</taxon>
        <taxon>Theropoda</taxon>
        <taxon>Coelurosauria</taxon>
        <taxon>Aves</taxon>
        <taxon>Neognathae</taxon>
        <taxon>Galloanserae</taxon>
        <taxon>Anseriformes</taxon>
        <taxon>Anatidae</taxon>
        <taxon>Anatinae</taxon>
        <taxon>Cairina</taxon>
    </lineage>
</organism>
<keyword evidence="9" id="KW-1185">Reference proteome</keyword>
<dbReference type="PANTHER" id="PTHR10528">
    <property type="entry name" value="AF4/FMR2 FAMILY MEMBER"/>
    <property type="match status" value="1"/>
</dbReference>
<feature type="compositionally biased region" description="Low complexity" evidence="5">
    <location>
        <begin position="361"/>
        <end position="378"/>
    </location>
</feature>
<comment type="similarity">
    <text evidence="2">Belongs to the AF4 family.</text>
</comment>
<feature type="compositionally biased region" description="Low complexity" evidence="5">
    <location>
        <begin position="1309"/>
        <end position="1327"/>
    </location>
</feature>
<evidence type="ECO:0000256" key="2">
    <source>
        <dbReference type="ARBA" id="ARBA00007354"/>
    </source>
</evidence>
<keyword evidence="6" id="KW-1133">Transmembrane helix</keyword>
<accession>A0A8C3CMH5</accession>
<evidence type="ECO:0000256" key="1">
    <source>
        <dbReference type="ARBA" id="ARBA00004123"/>
    </source>
</evidence>
<feature type="compositionally biased region" description="Basic and acidic residues" evidence="5">
    <location>
        <begin position="697"/>
        <end position="706"/>
    </location>
</feature>
<dbReference type="Gene3D" id="6.10.250.2670">
    <property type="match status" value="1"/>
</dbReference>
<dbReference type="Ensembl" id="ENSCMMT00000023274.1">
    <property type="protein sequence ID" value="ENSCMMP00000021246.1"/>
    <property type="gene ID" value="ENSCMMG00000013343.1"/>
</dbReference>
<feature type="compositionally biased region" description="Low complexity" evidence="5">
    <location>
        <begin position="636"/>
        <end position="653"/>
    </location>
</feature>
<feature type="region of interest" description="Disordered" evidence="5">
    <location>
        <begin position="257"/>
        <end position="908"/>
    </location>
</feature>
<feature type="compositionally biased region" description="Basic and acidic residues" evidence="5">
    <location>
        <begin position="336"/>
        <end position="345"/>
    </location>
</feature>
<feature type="compositionally biased region" description="Polar residues" evidence="5">
    <location>
        <begin position="531"/>
        <end position="548"/>
    </location>
</feature>
<evidence type="ECO:0000259" key="7">
    <source>
        <dbReference type="Pfam" id="PF18876"/>
    </source>
</evidence>
<sequence length="1406" mass="151002">MHGIRITRGGHQSGLIKKNTITPQNPPNNPDPNFCRRNISGCKLPPAPPFPPLPQMPPAVPSPPRPPHVRPPPRRAGAARAQLARGGRRLGRAPGAQEGGEEARGGGGGGERGGSGAEPSRAACKRAVRRGLLLIYLFFNYFYFFNYFLIPPPLTPTPFSGGGEEGKGEKEGGVPRRGAPRPSPCPRCGRRCAPDAGWSQRGGADIAHHGQLRLSSAPGVGPGLSVTNKGDELSNRIQNTLGNYDEMKDLLTDRSNQSHLVGVPKPGVPQASLPKPDEHLIADSRPPPLPSISSTSSSTPAALPTQQSKSTTMGWQKAGHNATSEGQQRASKHGHHSLESHKGDFKLANQKSSLEKLKRYASSPTSSSSSSNAAQQSSLRATLGDNANRVPQPAKLSCNTEGGAQAQERPSKHGGGHCVQNFPPSLASKPSLVQQKPTAYVRPMDGQDQAPDESPKLKLPAETTKSYRGVPSNKPDSARTKSKIAKFSIPKQEEDSGTGDNSCIEEILREMTHSWPPPLSAIHTPGKAEQSKFSFPNKESQQGSTGHSNTRKSDVEPKSPEKSATHTSMLEDDLKLSSDEEENDQQAAQRSALRVLSDSLVVPQSSTQAPGLSSKGSSSSSSSESETSSESDSESESSSSESDGSKPSHYSSPEPEPPSSNKWQLDKWLNKVTPHKAPILTHHDGPALEAHPYYGHVKAERQEGEKTPATGPAEHRSGEGRTTTVTTTATVGDGPRPRTANKAPGSKGGRQKSPPAADSGPPRRAAGKKAPRRAERTSAGDGSHCRGAEEPAGSHGFLESTAGEAPRARPVGGGSGGGCRAGHRREPRSATAGEKRRARGPSKTAPKSKEFIETESSSSSSSSDSGSESEREERPLPKAPAAAGAEPRTKDAGTSAASKPHSGCSAFGSINARTSSEIAKELEEQFYTLVPFGRNELLSPLKDSDEVKSLWVNIDLALLSRIPERLPEEPLAMSAGANQAASLPQGSSADPPAEKGLPKSRRKRKCENEEEYRDIKKTHLERESSSRLAASAHNITTANHCNMNENSLAIPINKNEKMLRSPVSPLSDASKHKYSNDDLTSSSRPNGSSLLPSISSSKKHKGEIQSQPHPGDFNKAIHINSENVLCNKPQSQTEPWSPLSGTPRDCRRTKLIFDDMPRNADYFMQEAKRKKHKADAMVEKFGKALNYAEAALSFIECGNAMEQGPMESKSPYTMYSETVELIRYAVRLKTHSGPNATPEDKQLAALCYRCLALLYWRMFRLKRDHAVKYSKALIEYFKNSSKAAQNPSPWGTSGKSTGTPSPMSPSPSPVSSVGSQGSTGAPSPSPIISIPQRIHQMAANHVSITNSILHSYDYWEMADNLAKENRDFFNDLDALMGPITLHSSMEHLVQYTQQGLHWVRNSAHLS</sequence>
<feature type="region of interest" description="Disordered" evidence="5">
    <location>
        <begin position="1060"/>
        <end position="1115"/>
    </location>
</feature>
<feature type="compositionally biased region" description="Polar residues" evidence="5">
    <location>
        <begin position="1077"/>
        <end position="1087"/>
    </location>
</feature>